<dbReference type="InterPro" id="IPR011102">
    <property type="entry name" value="Sig_transdc_His_kinase_HWE"/>
</dbReference>
<keyword evidence="14" id="KW-0843">Virulence</keyword>
<evidence type="ECO:0000256" key="3">
    <source>
        <dbReference type="ARBA" id="ARBA00022543"/>
    </source>
</evidence>
<name>A0A061SXD5_9RHOB</name>
<organism evidence="18 19">
    <name type="scientific">Sulfitobacter mediterraneus</name>
    <dbReference type="NCBI Taxonomy" id="83219"/>
    <lineage>
        <taxon>Bacteria</taxon>
        <taxon>Pseudomonadati</taxon>
        <taxon>Pseudomonadota</taxon>
        <taxon>Alphaproteobacteria</taxon>
        <taxon>Rhodobacterales</taxon>
        <taxon>Roseobacteraceae</taxon>
        <taxon>Sulfitobacter</taxon>
    </lineage>
</organism>
<evidence type="ECO:0000256" key="6">
    <source>
        <dbReference type="ARBA" id="ARBA00022630"/>
    </source>
</evidence>
<accession>A0A061SXD5</accession>
<evidence type="ECO:0000256" key="14">
    <source>
        <dbReference type="ARBA" id="ARBA00023026"/>
    </source>
</evidence>
<dbReference type="InterPro" id="IPR001610">
    <property type="entry name" value="PAC"/>
</dbReference>
<keyword evidence="9" id="KW-0677">Repeat</keyword>
<evidence type="ECO:0000256" key="2">
    <source>
        <dbReference type="ARBA" id="ARBA00012438"/>
    </source>
</evidence>
<evidence type="ECO:0000259" key="17">
    <source>
        <dbReference type="PROSITE" id="PS50113"/>
    </source>
</evidence>
<dbReference type="PROSITE" id="PS50112">
    <property type="entry name" value="PAS"/>
    <property type="match status" value="1"/>
</dbReference>
<feature type="domain" description="PAS" evidence="16">
    <location>
        <begin position="29"/>
        <end position="102"/>
    </location>
</feature>
<evidence type="ECO:0000256" key="9">
    <source>
        <dbReference type="ARBA" id="ARBA00022737"/>
    </source>
</evidence>
<dbReference type="GO" id="GO:0009881">
    <property type="term" value="F:photoreceptor activity"/>
    <property type="evidence" value="ECO:0007669"/>
    <property type="project" value="UniProtKB-KW"/>
</dbReference>
<evidence type="ECO:0000256" key="10">
    <source>
        <dbReference type="ARBA" id="ARBA00022741"/>
    </source>
</evidence>
<comment type="catalytic activity">
    <reaction evidence="1">
        <text>ATP + protein L-histidine = ADP + protein N-phospho-L-histidine.</text>
        <dbReference type="EC" id="2.7.13.3"/>
    </reaction>
</comment>
<keyword evidence="7" id="KW-0288">FMN</keyword>
<keyword evidence="8" id="KW-0808">Transferase</keyword>
<evidence type="ECO:0000256" key="13">
    <source>
        <dbReference type="ARBA" id="ARBA00022991"/>
    </source>
</evidence>
<evidence type="ECO:0000256" key="1">
    <source>
        <dbReference type="ARBA" id="ARBA00000085"/>
    </source>
</evidence>
<dbReference type="NCBIfam" id="TIGR00229">
    <property type="entry name" value="sensory_box"/>
    <property type="match status" value="1"/>
</dbReference>
<dbReference type="InterPro" id="IPR000700">
    <property type="entry name" value="PAS-assoc_C"/>
</dbReference>
<dbReference type="PANTHER" id="PTHR41523:SF8">
    <property type="entry name" value="ETHYLENE RESPONSE SENSOR PROTEIN"/>
    <property type="match status" value="1"/>
</dbReference>
<dbReference type="EC" id="2.7.13.3" evidence="2"/>
<keyword evidence="11" id="KW-0418">Kinase</keyword>
<keyword evidence="13" id="KW-0157">Chromophore</keyword>
<dbReference type="PANTHER" id="PTHR41523">
    <property type="entry name" value="TWO-COMPONENT SYSTEM SENSOR PROTEIN"/>
    <property type="match status" value="1"/>
</dbReference>
<keyword evidence="3" id="KW-0600">Photoreceptor protein</keyword>
<evidence type="ECO:0000256" key="7">
    <source>
        <dbReference type="ARBA" id="ARBA00022643"/>
    </source>
</evidence>
<proteinExistence type="predicted"/>
<comment type="caution">
    <text evidence="18">The sequence shown here is derived from an EMBL/GenBank/DDBJ whole genome shotgun (WGS) entry which is preliminary data.</text>
</comment>
<dbReference type="AlphaFoldDB" id="A0A061SXD5"/>
<dbReference type="PROSITE" id="PS50113">
    <property type="entry name" value="PAC"/>
    <property type="match status" value="1"/>
</dbReference>
<evidence type="ECO:0000256" key="15">
    <source>
        <dbReference type="ARBA" id="ARBA00023170"/>
    </source>
</evidence>
<protein>
    <recommendedName>
        <fullName evidence="2">histidine kinase</fullName>
        <ecNumber evidence="2">2.7.13.3</ecNumber>
    </recommendedName>
</protein>
<dbReference type="InterPro" id="IPR036890">
    <property type="entry name" value="HATPase_C_sf"/>
</dbReference>
<dbReference type="GO" id="GO:0004673">
    <property type="term" value="F:protein histidine kinase activity"/>
    <property type="evidence" value="ECO:0007669"/>
    <property type="project" value="UniProtKB-EC"/>
</dbReference>
<sequence>MRKTALVRNFYRSVTLKGNGKDGAWALRNDRAIAETVRHAQIPLCITDPTLPDNPIVFANAAFCDLTGYAEDEVIGQNCRMLQGPGTTEESVAAIRKVIASAEVDTVEIVNYRKDGTSFVNALQIGPILDDDGGLMYYFGSQLDVTAKREMEKKARQLADDELLHRLRNIVNVMNVIVRMTGREENDTAALATKIGERLTALSDVHFNTIRPNTDEGTEFEALARTIVAPYAPGGLVQLNLSGPAVALPAGLISPITLGLHELATNSVKHGALSVAEGRVELRWVVQDREDGRSIAFHWEETNGLPVVVPARQSGSRIIKTLTTSTGGDMAFDWRESGLIVKADFPL</sequence>
<keyword evidence="19" id="KW-1185">Reference proteome</keyword>
<dbReference type="GO" id="GO:0005524">
    <property type="term" value="F:ATP binding"/>
    <property type="evidence" value="ECO:0007669"/>
    <property type="project" value="UniProtKB-KW"/>
</dbReference>
<evidence type="ECO:0000259" key="16">
    <source>
        <dbReference type="PROSITE" id="PS50112"/>
    </source>
</evidence>
<dbReference type="eggNOG" id="COG3920">
    <property type="taxonomic scope" value="Bacteria"/>
</dbReference>
<dbReference type="SUPFAM" id="SSF55785">
    <property type="entry name" value="PYP-like sensor domain (PAS domain)"/>
    <property type="match status" value="1"/>
</dbReference>
<dbReference type="InterPro" id="IPR000014">
    <property type="entry name" value="PAS"/>
</dbReference>
<evidence type="ECO:0000256" key="5">
    <source>
        <dbReference type="ARBA" id="ARBA00022606"/>
    </source>
</evidence>
<dbReference type="CDD" id="cd00130">
    <property type="entry name" value="PAS"/>
    <property type="match status" value="1"/>
</dbReference>
<reference evidence="18 19" key="1">
    <citation type="journal article" date="2014" name="Genome Announc.">
        <title>Draft Genome Sequences of Two Isolates of the Roseobacter Group, Sulfitobacter sp. Strains 3SOLIMAR09 and 1FIGIMAR09, from Harbors of Mallorca Island (Mediterranean Sea).</title>
        <authorList>
            <person name="Mas-Llado M."/>
            <person name="Pina-Villalonga J.M."/>
            <person name="Brunet-Galmes I."/>
            <person name="Nogales B."/>
            <person name="Bosch R."/>
        </authorList>
    </citation>
    <scope>NUCLEOTIDE SEQUENCE [LARGE SCALE GENOMIC DNA]</scope>
    <source>
        <strain evidence="18 19">1FIGIMAR09</strain>
    </source>
</reference>
<dbReference type="SMART" id="SM00091">
    <property type="entry name" value="PAS"/>
    <property type="match status" value="1"/>
</dbReference>
<dbReference type="Pfam" id="PF13426">
    <property type="entry name" value="PAS_9"/>
    <property type="match status" value="1"/>
</dbReference>
<feature type="domain" description="PAC" evidence="17">
    <location>
        <begin position="105"/>
        <end position="157"/>
    </location>
</feature>
<dbReference type="SMART" id="SM00911">
    <property type="entry name" value="HWE_HK"/>
    <property type="match status" value="1"/>
</dbReference>
<evidence type="ECO:0000313" key="18">
    <source>
        <dbReference type="EMBL" id="KAJ04535.1"/>
    </source>
</evidence>
<evidence type="ECO:0000256" key="4">
    <source>
        <dbReference type="ARBA" id="ARBA00022553"/>
    </source>
</evidence>
<dbReference type="Gene3D" id="3.30.450.20">
    <property type="entry name" value="PAS domain"/>
    <property type="match status" value="1"/>
</dbReference>
<evidence type="ECO:0000313" key="19">
    <source>
        <dbReference type="Proteomes" id="UP000027337"/>
    </source>
</evidence>
<evidence type="ECO:0000256" key="8">
    <source>
        <dbReference type="ARBA" id="ARBA00022679"/>
    </source>
</evidence>
<keyword evidence="4" id="KW-0597">Phosphoprotein</keyword>
<keyword evidence="12" id="KW-0067">ATP-binding</keyword>
<keyword evidence="5" id="KW-0716">Sensory transduction</keyword>
<dbReference type="STRING" id="83219.PM02_03605"/>
<dbReference type="EMBL" id="JEMU01000002">
    <property type="protein sequence ID" value="KAJ04535.1"/>
    <property type="molecule type" value="Genomic_DNA"/>
</dbReference>
<keyword evidence="15" id="KW-0675">Receptor</keyword>
<evidence type="ECO:0000256" key="12">
    <source>
        <dbReference type="ARBA" id="ARBA00022840"/>
    </source>
</evidence>
<keyword evidence="10" id="KW-0547">Nucleotide-binding</keyword>
<dbReference type="SMART" id="SM00086">
    <property type="entry name" value="PAC"/>
    <property type="match status" value="1"/>
</dbReference>
<keyword evidence="6" id="KW-0285">Flavoprotein</keyword>
<dbReference type="InterPro" id="IPR035965">
    <property type="entry name" value="PAS-like_dom_sf"/>
</dbReference>
<dbReference type="Pfam" id="PF07536">
    <property type="entry name" value="HWE_HK"/>
    <property type="match status" value="1"/>
</dbReference>
<dbReference type="Gene3D" id="3.30.565.10">
    <property type="entry name" value="Histidine kinase-like ATPase, C-terminal domain"/>
    <property type="match status" value="1"/>
</dbReference>
<gene>
    <name evidence="18" type="ORF">PM02_03605</name>
</gene>
<evidence type="ECO:0000256" key="11">
    <source>
        <dbReference type="ARBA" id="ARBA00022777"/>
    </source>
</evidence>
<dbReference type="Proteomes" id="UP000027337">
    <property type="component" value="Unassembled WGS sequence"/>
</dbReference>